<comment type="caution">
    <text evidence="4">The sequence shown here is derived from an EMBL/GenBank/DDBJ whole genome shotgun (WGS) entry which is preliminary data.</text>
</comment>
<protein>
    <submittedName>
        <fullName evidence="4">PH domain-containing protein</fullName>
    </submittedName>
</protein>
<evidence type="ECO:0000259" key="3">
    <source>
        <dbReference type="Pfam" id="PF03703"/>
    </source>
</evidence>
<evidence type="ECO:0000256" key="1">
    <source>
        <dbReference type="SAM" id="MobiDB-lite"/>
    </source>
</evidence>
<proteinExistence type="predicted"/>
<feature type="region of interest" description="Disordered" evidence="1">
    <location>
        <begin position="226"/>
        <end position="313"/>
    </location>
</feature>
<keyword evidence="2" id="KW-0472">Membrane</keyword>
<evidence type="ECO:0000313" key="4">
    <source>
        <dbReference type="EMBL" id="MBE6512284.1"/>
    </source>
</evidence>
<feature type="transmembrane region" description="Helical" evidence="2">
    <location>
        <begin position="65"/>
        <end position="86"/>
    </location>
</feature>
<accession>A0A8T3VLA4</accession>
<feature type="compositionally biased region" description="Basic and acidic residues" evidence="1">
    <location>
        <begin position="270"/>
        <end position="301"/>
    </location>
</feature>
<organism evidence="4 5">
    <name type="scientific">Methanobrevibacter olleyae</name>
    <dbReference type="NCBI Taxonomy" id="294671"/>
    <lineage>
        <taxon>Archaea</taxon>
        <taxon>Methanobacteriati</taxon>
        <taxon>Methanobacteriota</taxon>
        <taxon>Methanomada group</taxon>
        <taxon>Methanobacteria</taxon>
        <taxon>Methanobacteriales</taxon>
        <taxon>Methanobacteriaceae</taxon>
        <taxon>Methanobrevibacter</taxon>
    </lineage>
</organism>
<dbReference type="InterPro" id="IPR005182">
    <property type="entry name" value="YdbS-like_PH"/>
</dbReference>
<gene>
    <name evidence="4" type="ORF">E7Z75_03905</name>
</gene>
<dbReference type="AlphaFoldDB" id="A0A8T3VLA4"/>
<keyword evidence="2" id="KW-1133">Transmembrane helix</keyword>
<feature type="compositionally biased region" description="Basic and acidic residues" evidence="1">
    <location>
        <begin position="471"/>
        <end position="490"/>
    </location>
</feature>
<dbReference type="Proteomes" id="UP000732619">
    <property type="component" value="Unassembled WGS sequence"/>
</dbReference>
<sequence>MFGKDKKEEFHEKILYEAQPNIFVYSKGILISMFVLGFLFFLYSAGIQYIGNMNVYLIESTKVPMTRYFAIAVFILIMIVLLYIILKLLIWTSIKYTITESRVIVEKGILLQKKNYMPFNTIQDVSRSQSLLGKIFSVGTITLYSAYDGKDLELKDVSSPKKIEDIIFENIRGTHLRSRNFYDDDFNSSFNPIRPNQEPGHYRRMEDLDDLELVDVKERKRQLREIRRQAKQSRNNPNYNPNYNASHGSNEPYYDDYDSYNDYGGYDYGDYSRDRNYRESRAPRENYNDHYGARRRPDSQHHQYSGAIKDSYSRNPDKYFANNYEEFHQNNLDALRSYDNQIQGGNQFGEDYYQEPPKVEKKSKGLSRFNPFSSSKDNKDDFEDISDAEFDTTINQAMHDMDDNIKFQPSNDNRFRDDYNHGSRGHDRAYDRNYDGYDDRYYDDYSDRNANSHRYQDSRPLRDNYNNPNHYDNRHDSYNQRDYRQNENYRKSNSRSPNYGANSHYDANHTRTYSGDGEIDYKYMSPRESRKRAGRNSSSHYDDYNHYRDESDGESSGKDSKNKTSDDLFEKHSRKFRR</sequence>
<feature type="compositionally biased region" description="Low complexity" evidence="1">
    <location>
        <begin position="235"/>
        <end position="244"/>
    </location>
</feature>
<feature type="compositionally biased region" description="Low complexity" evidence="1">
    <location>
        <begin position="260"/>
        <end position="269"/>
    </location>
</feature>
<keyword evidence="2" id="KW-0812">Transmembrane</keyword>
<dbReference type="PANTHER" id="PTHR37938:SF1">
    <property type="entry name" value="BLL0215 PROTEIN"/>
    <property type="match status" value="1"/>
</dbReference>
<feature type="region of interest" description="Disordered" evidence="1">
    <location>
        <begin position="349"/>
        <end position="383"/>
    </location>
</feature>
<feature type="compositionally biased region" description="Basic and acidic residues" evidence="1">
    <location>
        <begin position="540"/>
        <end position="571"/>
    </location>
</feature>
<feature type="transmembrane region" description="Helical" evidence="2">
    <location>
        <begin position="21"/>
        <end position="45"/>
    </location>
</feature>
<feature type="domain" description="YdbS-like PH" evidence="3">
    <location>
        <begin position="91"/>
        <end position="167"/>
    </location>
</feature>
<evidence type="ECO:0000256" key="2">
    <source>
        <dbReference type="SAM" id="Phobius"/>
    </source>
</evidence>
<name>A0A8T3VLA4_METOL</name>
<dbReference type="Pfam" id="PF03703">
    <property type="entry name" value="bPH_2"/>
    <property type="match status" value="1"/>
</dbReference>
<dbReference type="EMBL" id="SUTG01000012">
    <property type="protein sequence ID" value="MBE6512284.1"/>
    <property type="molecule type" value="Genomic_DNA"/>
</dbReference>
<feature type="region of interest" description="Disordered" evidence="1">
    <location>
        <begin position="403"/>
        <end position="578"/>
    </location>
</feature>
<evidence type="ECO:0000313" key="5">
    <source>
        <dbReference type="Proteomes" id="UP000732619"/>
    </source>
</evidence>
<feature type="compositionally biased region" description="Basic and acidic residues" evidence="1">
    <location>
        <begin position="413"/>
        <end position="447"/>
    </location>
</feature>
<feature type="compositionally biased region" description="Basic and acidic residues" evidence="1">
    <location>
        <begin position="519"/>
        <end position="528"/>
    </location>
</feature>
<dbReference type="PANTHER" id="PTHR37938">
    <property type="entry name" value="BLL0215 PROTEIN"/>
    <property type="match status" value="1"/>
</dbReference>
<reference evidence="4" key="1">
    <citation type="submission" date="2019-04" db="EMBL/GenBank/DDBJ databases">
        <title>Evolution of Biomass-Degrading Anaerobic Consortia Revealed by Metagenomics.</title>
        <authorList>
            <person name="Peng X."/>
        </authorList>
    </citation>
    <scope>NUCLEOTIDE SEQUENCE</scope>
    <source>
        <strain evidence="4">SIG14</strain>
    </source>
</reference>